<proteinExistence type="predicted"/>
<feature type="non-terminal residue" evidence="1">
    <location>
        <position position="1015"/>
    </location>
</feature>
<accession>A0ACC1L4J7</accession>
<gene>
    <name evidence="1" type="ORF">H4R21_002917</name>
</gene>
<keyword evidence="2" id="KW-1185">Reference proteome</keyword>
<organism evidence="1 2">
    <name type="scientific">Coemansia helicoidea</name>
    <dbReference type="NCBI Taxonomy" id="1286919"/>
    <lineage>
        <taxon>Eukaryota</taxon>
        <taxon>Fungi</taxon>
        <taxon>Fungi incertae sedis</taxon>
        <taxon>Zoopagomycota</taxon>
        <taxon>Kickxellomycotina</taxon>
        <taxon>Kickxellomycetes</taxon>
        <taxon>Kickxellales</taxon>
        <taxon>Kickxellaceae</taxon>
        <taxon>Coemansia</taxon>
    </lineage>
</organism>
<protein>
    <submittedName>
        <fullName evidence="1">Uncharacterized protein</fullName>
    </submittedName>
</protein>
<reference evidence="1" key="1">
    <citation type="submission" date="2022-07" db="EMBL/GenBank/DDBJ databases">
        <title>Phylogenomic reconstructions and comparative analyses of Kickxellomycotina fungi.</title>
        <authorList>
            <person name="Reynolds N.K."/>
            <person name="Stajich J.E."/>
            <person name="Barry K."/>
            <person name="Grigoriev I.V."/>
            <person name="Crous P."/>
            <person name="Smith M.E."/>
        </authorList>
    </citation>
    <scope>NUCLEOTIDE SEQUENCE</scope>
    <source>
        <strain evidence="1">BCRC 34780</strain>
    </source>
</reference>
<dbReference type="Proteomes" id="UP001140087">
    <property type="component" value="Unassembled WGS sequence"/>
</dbReference>
<name>A0ACC1L4J7_9FUNG</name>
<evidence type="ECO:0000313" key="1">
    <source>
        <dbReference type="EMBL" id="KAJ2801094.1"/>
    </source>
</evidence>
<sequence length="1015" mass="107670">MSATHAYFLVDAGAVADGEALLRAVTRILVFLASKHDAFTWNYEVADFRAPPRALTAAGRRRVCERKQVGAEALQGLGRALHGRQRRPRESAGTAAASAQHAVLDTLHRRLMCLEADVEWGDPALMRSPTKAAAAGRGWTDPTRLNESMSVRSHLYIVSSCPGTPAEAEAFVCGAQPRPADEERPLLDTLTRLRDGIIGDGVWESYARKRVGVSWIRPSRRPRLCDMDAVEVLVDTVFSCCVEALGGCVMDVPSLDCDPGLLFSALFTPLHRTRTHPGWSRKLAREISAVVDRLSAPSTQPRALRQGLQADAEPESRSWSIQVDGADPAGDTSEAVLVEAACSTRHWLADSRLLRRYNLAEMVALSGEAKAAGLRHSAHEGASAEQLKCTRRLPLSSWPRAVRTLSREPVLCRVERGGDLLRGEFVFTLEPQGTAKRVDGGVSYAVAVPAGASNLVALYAASADEYAQLLATAEPALEEKAEAAATTSGADAPFSASWLEDWAQRPEHAALDISPTDGCALDVSIDDSFILEYASEAMEAAECRSELPSPEVAAVATLEAHAEEREPVTAAGHVAVSTLEGWYADMYLKAVVQPQPQLGCSAATLALLLDGPASGGGACAVFERVVGSILRTSAAIESVFECADGDEGGCPFAAQRRQCAALVADDAESRRRWQLQECQLQILVHLLVADSIRKGDAEDCDERIGPLAESLYDLVDQLCIWASADDGLGTFAGASADSNAAQGTDAEYLDGASDLAVAFIGSPAVGQFSERLGEIVDELRMQCGWVPPSVGAAPSADADLRPAGRRRKGTPHKLSAEARERSEVIVGQGRRRAPSISGRRIARHLEELAGGSWARQRLRSAGPSENQPATRSGSTGSGSTDSGACSGGAESLARRPAQLKLPPHLVQQLKNEVVFTARPAPLGRAHTINGRSPGARPGALGKKATSAVGVARGAAGGGSVRARAPRRKPIPEFFDPRSSPSRSGQAREMHPGPETPATKRQRTGGPGAAGFSPST</sequence>
<evidence type="ECO:0000313" key="2">
    <source>
        <dbReference type="Proteomes" id="UP001140087"/>
    </source>
</evidence>
<comment type="caution">
    <text evidence="1">The sequence shown here is derived from an EMBL/GenBank/DDBJ whole genome shotgun (WGS) entry which is preliminary data.</text>
</comment>
<dbReference type="EMBL" id="JANBUN010000833">
    <property type="protein sequence ID" value="KAJ2801094.1"/>
    <property type="molecule type" value="Genomic_DNA"/>
</dbReference>